<accession>A0AC60PMB2</accession>
<comment type="caution">
    <text evidence="1">The sequence shown here is derived from an EMBL/GenBank/DDBJ whole genome shotgun (WGS) entry which is preliminary data.</text>
</comment>
<evidence type="ECO:0000313" key="2">
    <source>
        <dbReference type="Proteomes" id="UP000805193"/>
    </source>
</evidence>
<proteinExistence type="predicted"/>
<evidence type="ECO:0000313" key="1">
    <source>
        <dbReference type="EMBL" id="KAG0421748.1"/>
    </source>
</evidence>
<keyword evidence="2" id="KW-1185">Reference proteome</keyword>
<protein>
    <submittedName>
        <fullName evidence="1">Uncharacterized protein</fullName>
    </submittedName>
</protein>
<reference evidence="1 2" key="1">
    <citation type="journal article" date="2020" name="Cell">
        <title>Large-Scale Comparative Analyses of Tick Genomes Elucidate Their Genetic Diversity and Vector Capacities.</title>
        <authorList>
            <consortium name="Tick Genome and Microbiome Consortium (TIGMIC)"/>
            <person name="Jia N."/>
            <person name="Wang J."/>
            <person name="Shi W."/>
            <person name="Du L."/>
            <person name="Sun Y."/>
            <person name="Zhan W."/>
            <person name="Jiang J.F."/>
            <person name="Wang Q."/>
            <person name="Zhang B."/>
            <person name="Ji P."/>
            <person name="Bell-Sakyi L."/>
            <person name="Cui X.M."/>
            <person name="Yuan T.T."/>
            <person name="Jiang B.G."/>
            <person name="Yang W.F."/>
            <person name="Lam T.T."/>
            <person name="Chang Q.C."/>
            <person name="Ding S.J."/>
            <person name="Wang X.J."/>
            <person name="Zhu J.G."/>
            <person name="Ruan X.D."/>
            <person name="Zhao L."/>
            <person name="Wei J.T."/>
            <person name="Ye R.Z."/>
            <person name="Que T.C."/>
            <person name="Du C.H."/>
            <person name="Zhou Y.H."/>
            <person name="Cheng J.X."/>
            <person name="Dai P.F."/>
            <person name="Guo W.B."/>
            <person name="Han X.H."/>
            <person name="Huang E.J."/>
            <person name="Li L.F."/>
            <person name="Wei W."/>
            <person name="Gao Y.C."/>
            <person name="Liu J.Z."/>
            <person name="Shao H.Z."/>
            <person name="Wang X."/>
            <person name="Wang C.C."/>
            <person name="Yang T.C."/>
            <person name="Huo Q.B."/>
            <person name="Li W."/>
            <person name="Chen H.Y."/>
            <person name="Chen S.E."/>
            <person name="Zhou L.G."/>
            <person name="Ni X.B."/>
            <person name="Tian J.H."/>
            <person name="Sheng Y."/>
            <person name="Liu T."/>
            <person name="Pan Y.S."/>
            <person name="Xia L.Y."/>
            <person name="Li J."/>
            <person name="Zhao F."/>
            <person name="Cao W.C."/>
        </authorList>
    </citation>
    <scope>NUCLEOTIDE SEQUENCE [LARGE SCALE GENOMIC DNA]</scope>
    <source>
        <strain evidence="1">Iper-2018</strain>
    </source>
</reference>
<dbReference type="EMBL" id="JABSTQ010010323">
    <property type="protein sequence ID" value="KAG0421748.1"/>
    <property type="molecule type" value="Genomic_DNA"/>
</dbReference>
<gene>
    <name evidence="1" type="ORF">HPB47_002380</name>
</gene>
<name>A0AC60PMB2_IXOPE</name>
<sequence>MHQTVNSDSKDGGRSARRWDRGLKGVSNPSNDERRPRKRGRPRRIPRDTVKGITDAEIRRFIKSNRKITAPAKRLDAVAQDAKLHERPQAYLKRLAHLLHCDCEQMKESRPRRCRAGRTPGTAPWTPDRRRTSTRRSSCPGCR</sequence>
<dbReference type="Proteomes" id="UP000805193">
    <property type="component" value="Unassembled WGS sequence"/>
</dbReference>
<organism evidence="1 2">
    <name type="scientific">Ixodes persulcatus</name>
    <name type="common">Taiga tick</name>
    <dbReference type="NCBI Taxonomy" id="34615"/>
    <lineage>
        <taxon>Eukaryota</taxon>
        <taxon>Metazoa</taxon>
        <taxon>Ecdysozoa</taxon>
        <taxon>Arthropoda</taxon>
        <taxon>Chelicerata</taxon>
        <taxon>Arachnida</taxon>
        <taxon>Acari</taxon>
        <taxon>Parasitiformes</taxon>
        <taxon>Ixodida</taxon>
        <taxon>Ixodoidea</taxon>
        <taxon>Ixodidae</taxon>
        <taxon>Ixodinae</taxon>
        <taxon>Ixodes</taxon>
    </lineage>
</organism>